<dbReference type="PANTHER" id="PTHR42879">
    <property type="entry name" value="3-OXOACYL-(ACYL-CARRIER-PROTEIN) REDUCTASE"/>
    <property type="match status" value="1"/>
</dbReference>
<dbReference type="FunFam" id="3.40.50.720:FF:000084">
    <property type="entry name" value="Short-chain dehydrogenase reductase"/>
    <property type="match status" value="1"/>
</dbReference>
<evidence type="ECO:0000313" key="3">
    <source>
        <dbReference type="Proteomes" id="UP000242175"/>
    </source>
</evidence>
<proteinExistence type="inferred from homology"/>
<comment type="similarity">
    <text evidence="1">Belongs to the short-chain dehydrogenases/reductases (SDR) family.</text>
</comment>
<keyword evidence="3" id="KW-1185">Reference proteome</keyword>
<dbReference type="PRINTS" id="PR00080">
    <property type="entry name" value="SDRFAMILY"/>
</dbReference>
<dbReference type="PANTHER" id="PTHR42879:SF2">
    <property type="entry name" value="3-OXOACYL-[ACYL-CARRIER-PROTEIN] REDUCTASE FABG"/>
    <property type="match status" value="1"/>
</dbReference>
<dbReference type="Pfam" id="PF13561">
    <property type="entry name" value="adh_short_C2"/>
    <property type="match status" value="1"/>
</dbReference>
<evidence type="ECO:0000313" key="2">
    <source>
        <dbReference type="EMBL" id="ASK79281.1"/>
    </source>
</evidence>
<dbReference type="InterPro" id="IPR020904">
    <property type="entry name" value="Sc_DH/Rdtase_CS"/>
</dbReference>
<dbReference type="EMBL" id="CP022356">
    <property type="protein sequence ID" value="ASK79281.1"/>
    <property type="molecule type" value="Genomic_DNA"/>
</dbReference>
<dbReference type="PRINTS" id="PR00081">
    <property type="entry name" value="GDHRDH"/>
</dbReference>
<dbReference type="InterPro" id="IPR036291">
    <property type="entry name" value="NAD(P)-bd_dom_sf"/>
</dbReference>
<evidence type="ECO:0000256" key="1">
    <source>
        <dbReference type="ARBA" id="ARBA00006484"/>
    </source>
</evidence>
<sequence>MKSIIVTGGGSGIGRSICEILANNNFTVQVLDMCLDSAYETASLIESKGGKAYPLKVDVTNFDEVNQAIKNIGEAFQLFGLVNNAGIAHIGNIESTTSNDMDKLYQVNIKGAFHCSQAVIPFMKANNEGVIVNLASIAASVGIQDRFAYSMTKGAVLSMTYSIARDYIDFGIRCNSVSPARVHTPFVDNFIKNNYPNNQNEMFEKLSKSQPIKRMGTPKEVASMVNYLFSENAAFMTGTDFPVDGGFIKLNN</sequence>
<dbReference type="PROSITE" id="PS00061">
    <property type="entry name" value="ADH_SHORT"/>
    <property type="match status" value="1"/>
</dbReference>
<dbReference type="KEGG" id="pmai:CF386_09430"/>
<dbReference type="Proteomes" id="UP000242175">
    <property type="component" value="Chromosome small"/>
</dbReference>
<dbReference type="InterPro" id="IPR050259">
    <property type="entry name" value="SDR"/>
</dbReference>
<dbReference type="Gene3D" id="3.40.50.720">
    <property type="entry name" value="NAD(P)-binding Rossmann-like Domain"/>
    <property type="match status" value="1"/>
</dbReference>
<accession>A0A220VG58</accession>
<dbReference type="SUPFAM" id="SSF51735">
    <property type="entry name" value="NAD(P)-binding Rossmann-fold domains"/>
    <property type="match status" value="1"/>
</dbReference>
<dbReference type="AlphaFoldDB" id="A0A220VG58"/>
<dbReference type="CDD" id="cd05233">
    <property type="entry name" value="SDR_c"/>
    <property type="match status" value="1"/>
</dbReference>
<protein>
    <submittedName>
        <fullName evidence="2">Short-chain dehydrogenase</fullName>
    </submittedName>
</protein>
<name>A0A220VG58_9GAMM</name>
<reference evidence="2 3" key="1">
    <citation type="journal article" date="2016" name="Int. J. Syst. Evol. Microbiol.">
        <title>Paraphotobacterium marinum gen. nov., sp. nov., a member of the family Vibrionaceae, isolated from surface seawater.</title>
        <authorList>
            <person name="Huang Z."/>
            <person name="Dong C."/>
            <person name="Shao Z."/>
        </authorList>
    </citation>
    <scope>NUCLEOTIDE SEQUENCE [LARGE SCALE GENOMIC DNA]</scope>
    <source>
        <strain evidence="2 3">NSCS20N07D</strain>
    </source>
</reference>
<dbReference type="RefSeq" id="WP_089074189.1">
    <property type="nucleotide sequence ID" value="NZ_CBCSAM010000002.1"/>
</dbReference>
<dbReference type="InterPro" id="IPR002347">
    <property type="entry name" value="SDR_fam"/>
</dbReference>
<dbReference type="GO" id="GO:0032787">
    <property type="term" value="P:monocarboxylic acid metabolic process"/>
    <property type="evidence" value="ECO:0007669"/>
    <property type="project" value="UniProtKB-ARBA"/>
</dbReference>
<organism evidence="2 3">
    <name type="scientific">Paraphotobacterium marinum</name>
    <dbReference type="NCBI Taxonomy" id="1755811"/>
    <lineage>
        <taxon>Bacteria</taxon>
        <taxon>Pseudomonadati</taxon>
        <taxon>Pseudomonadota</taxon>
        <taxon>Gammaproteobacteria</taxon>
        <taxon>Vibrionales</taxon>
        <taxon>Vibrionaceae</taxon>
        <taxon>Paraphotobacterium</taxon>
    </lineage>
</organism>
<dbReference type="OrthoDB" id="8613661at2"/>
<gene>
    <name evidence="2" type="ORF">CF386_09430</name>
</gene>